<dbReference type="InterPro" id="IPR008271">
    <property type="entry name" value="Ser/Thr_kinase_AS"/>
</dbReference>
<feature type="coiled-coil region" evidence="9">
    <location>
        <begin position="341"/>
        <end position="403"/>
    </location>
</feature>
<dbReference type="EMBL" id="JAXQNO010000010">
    <property type="protein sequence ID" value="KAK4790688.1"/>
    <property type="molecule type" value="Genomic_DNA"/>
</dbReference>
<evidence type="ECO:0000259" key="10">
    <source>
        <dbReference type="PROSITE" id="PS50011"/>
    </source>
</evidence>
<comment type="catalytic activity">
    <reaction evidence="1">
        <text>S-ubiquitinyl-[E2 ubiquitin-conjugating enzyme]-L-cysteine + [acceptor protein]-L-lysine = [E2 ubiquitin-conjugating enzyme]-L-cysteine + N(6)-ubiquitinyl-[acceptor protein]-L-lysine.</text>
        <dbReference type="EC" id="2.3.2.27"/>
    </reaction>
</comment>
<dbReference type="FunFam" id="3.30.200.20:FF:000162">
    <property type="entry name" value="Adenine nucleotide alpha hydrolase-like domain kinase"/>
    <property type="match status" value="1"/>
</dbReference>
<dbReference type="SMART" id="SM00220">
    <property type="entry name" value="S_TKc"/>
    <property type="match status" value="1"/>
</dbReference>
<protein>
    <recommendedName>
        <fullName evidence="3">RING-type E3 ubiquitin transferase</fullName>
        <ecNumber evidence="3">2.3.2.27</ecNumber>
    </recommendedName>
</protein>
<evidence type="ECO:0000256" key="6">
    <source>
        <dbReference type="ARBA" id="ARBA00022786"/>
    </source>
</evidence>
<dbReference type="FunFam" id="1.10.510.10:FF:000498">
    <property type="entry name" value="U-box domain-containing protein 51"/>
    <property type="match status" value="1"/>
</dbReference>
<comment type="caution">
    <text evidence="11">The sequence shown here is derived from an EMBL/GenBank/DDBJ whole genome shotgun (WGS) entry which is preliminary data.</text>
</comment>
<gene>
    <name evidence="11" type="ORF">SAY86_017992</name>
</gene>
<dbReference type="EC" id="2.3.2.27" evidence="3"/>
<sequence>MWSNQGLSKGSFLGGLKKGAVDGLVAVAIDRDKGSQRAIRWAAENLLCKGKIVILIHVVHLNDPSSTTTSPTSSVYHPVAAGENDEAAVSPGRKLVEKLTKDLFLSFHCYCTRKDIHCFDVILEGSDVSKALTDYVAYAAIEYLVLGASSRHGFMSRFRTSLISSNVCKGAPDFCNVFVISKGKISSMRNASRAAPSPSPIREHIENVNKQNIGFKTSFANSIRGLHFLLFFLTSTGEMNFVSIMIKRLLTPLSKGRPSDYGDISDTETDISYISSGRPSSDHSFLYDEIDSALSSRISTSTDNLSIRSGFRWNDVSPMHGFSSVSDESGRTSSCSCSSQMEEVENEIRRLRLELKQTMDMYSTACKEALVAQKKAMELQNCKHEEERKVEEARLAQEAAESVAEKERAKCRAALETAEASKKIAQLEAERRVKAEIKASQVVDRLNLDDIRYRKYTIEEIEVGTDFFSQSYKIGEGGYGPVFKCYLDHTLVAVKVLRPDATHGRSQFQQEVKILSSMRHPNMVLLLGACPEYGCLVYEYMANGSLQDRLFRSGNTPVLSWRLRFRIAAEIITALAFLHQTKPEPLVHRDLKPANILLDANYVSKIGDVGLARLVPENVNDNMTQYHMTSAAGTFCYIDPEYQHTGMLGVKSDVYSLGIMLLQLITAKPPMGIAHYVSQSIENENFTDMLDPAIPDWPVEETLCLAKIALQCAEMKRKDRPDLAKVVLPEVTRLRRFAEENMNDVLLGTPPCKSSLLDVQVSLSINLPHHVVSTVLLLRLAVMEAANI</sequence>
<keyword evidence="4" id="KW-0808">Transferase</keyword>
<dbReference type="PROSITE" id="PS50011">
    <property type="entry name" value="PROTEIN_KINASE_DOM"/>
    <property type="match status" value="1"/>
</dbReference>
<reference evidence="11 12" key="1">
    <citation type="journal article" date="2023" name="Hortic Res">
        <title>Pangenome of water caltrop reveals structural variations and asymmetric subgenome divergence after allopolyploidization.</title>
        <authorList>
            <person name="Zhang X."/>
            <person name="Chen Y."/>
            <person name="Wang L."/>
            <person name="Yuan Y."/>
            <person name="Fang M."/>
            <person name="Shi L."/>
            <person name="Lu R."/>
            <person name="Comes H.P."/>
            <person name="Ma Y."/>
            <person name="Chen Y."/>
            <person name="Huang G."/>
            <person name="Zhou Y."/>
            <person name="Zheng Z."/>
            <person name="Qiu Y."/>
        </authorList>
    </citation>
    <scope>NUCLEOTIDE SEQUENCE [LARGE SCALE GENOMIC DNA]</scope>
    <source>
        <strain evidence="11">F231</strain>
    </source>
</reference>
<evidence type="ECO:0000256" key="5">
    <source>
        <dbReference type="ARBA" id="ARBA00022741"/>
    </source>
</evidence>
<dbReference type="InterPro" id="IPR000719">
    <property type="entry name" value="Prot_kinase_dom"/>
</dbReference>
<dbReference type="PROSITE" id="PS00108">
    <property type="entry name" value="PROTEIN_KINASE_ST"/>
    <property type="match status" value="1"/>
</dbReference>
<dbReference type="Pfam" id="PF00069">
    <property type="entry name" value="Pkinase"/>
    <property type="match status" value="1"/>
</dbReference>
<dbReference type="GO" id="GO:0005524">
    <property type="term" value="F:ATP binding"/>
    <property type="evidence" value="ECO:0007669"/>
    <property type="project" value="UniProtKB-KW"/>
</dbReference>
<comment type="pathway">
    <text evidence="2">Protein modification; protein ubiquitination.</text>
</comment>
<accession>A0AAN7M2U5</accession>
<dbReference type="InterPro" id="IPR011009">
    <property type="entry name" value="Kinase-like_dom_sf"/>
</dbReference>
<dbReference type="InterPro" id="IPR051348">
    <property type="entry name" value="U-box_ubiquitin_ligases"/>
</dbReference>
<keyword evidence="7" id="KW-0067">ATP-binding</keyword>
<dbReference type="SUPFAM" id="SSF52402">
    <property type="entry name" value="Adenine nucleotide alpha hydrolases-like"/>
    <property type="match status" value="1"/>
</dbReference>
<evidence type="ECO:0000313" key="11">
    <source>
        <dbReference type="EMBL" id="KAK4790688.1"/>
    </source>
</evidence>
<organism evidence="11 12">
    <name type="scientific">Trapa natans</name>
    <name type="common">Water chestnut</name>
    <dbReference type="NCBI Taxonomy" id="22666"/>
    <lineage>
        <taxon>Eukaryota</taxon>
        <taxon>Viridiplantae</taxon>
        <taxon>Streptophyta</taxon>
        <taxon>Embryophyta</taxon>
        <taxon>Tracheophyta</taxon>
        <taxon>Spermatophyta</taxon>
        <taxon>Magnoliopsida</taxon>
        <taxon>eudicotyledons</taxon>
        <taxon>Gunneridae</taxon>
        <taxon>Pentapetalae</taxon>
        <taxon>rosids</taxon>
        <taxon>malvids</taxon>
        <taxon>Myrtales</taxon>
        <taxon>Lythraceae</taxon>
        <taxon>Trapa</taxon>
    </lineage>
</organism>
<dbReference type="Pfam" id="PF00582">
    <property type="entry name" value="Usp"/>
    <property type="match status" value="1"/>
</dbReference>
<dbReference type="InterPro" id="IPR014729">
    <property type="entry name" value="Rossmann-like_a/b/a_fold"/>
</dbReference>
<dbReference type="GO" id="GO:0004672">
    <property type="term" value="F:protein kinase activity"/>
    <property type="evidence" value="ECO:0007669"/>
    <property type="project" value="InterPro"/>
</dbReference>
<dbReference type="Gene3D" id="3.30.200.20">
    <property type="entry name" value="Phosphorylase Kinase, domain 1"/>
    <property type="match status" value="1"/>
</dbReference>
<evidence type="ECO:0000256" key="2">
    <source>
        <dbReference type="ARBA" id="ARBA00004906"/>
    </source>
</evidence>
<dbReference type="SUPFAM" id="SSF56112">
    <property type="entry name" value="Protein kinase-like (PK-like)"/>
    <property type="match status" value="1"/>
</dbReference>
<dbReference type="InterPro" id="IPR006016">
    <property type="entry name" value="UspA"/>
</dbReference>
<evidence type="ECO:0000313" key="12">
    <source>
        <dbReference type="Proteomes" id="UP001346149"/>
    </source>
</evidence>
<evidence type="ECO:0000256" key="3">
    <source>
        <dbReference type="ARBA" id="ARBA00012483"/>
    </source>
</evidence>
<feature type="domain" description="Protein kinase" evidence="10">
    <location>
        <begin position="468"/>
        <end position="734"/>
    </location>
</feature>
<dbReference type="Gene3D" id="1.10.510.10">
    <property type="entry name" value="Transferase(Phosphotransferase) domain 1"/>
    <property type="match status" value="1"/>
</dbReference>
<keyword evidence="6" id="KW-0833">Ubl conjugation pathway</keyword>
<evidence type="ECO:0000256" key="7">
    <source>
        <dbReference type="ARBA" id="ARBA00022840"/>
    </source>
</evidence>
<dbReference type="Proteomes" id="UP001346149">
    <property type="component" value="Unassembled WGS sequence"/>
</dbReference>
<keyword evidence="12" id="KW-1185">Reference proteome</keyword>
<dbReference type="PANTHER" id="PTHR45647">
    <property type="entry name" value="OS02G0152300 PROTEIN"/>
    <property type="match status" value="1"/>
</dbReference>
<evidence type="ECO:0000256" key="9">
    <source>
        <dbReference type="SAM" id="Coils"/>
    </source>
</evidence>
<evidence type="ECO:0000256" key="8">
    <source>
        <dbReference type="ARBA" id="ARBA00023054"/>
    </source>
</evidence>
<keyword evidence="8 9" id="KW-0175">Coiled coil</keyword>
<evidence type="ECO:0000256" key="1">
    <source>
        <dbReference type="ARBA" id="ARBA00000900"/>
    </source>
</evidence>
<dbReference type="Gene3D" id="3.40.50.620">
    <property type="entry name" value="HUPs"/>
    <property type="match status" value="1"/>
</dbReference>
<proteinExistence type="predicted"/>
<name>A0AAN7M2U5_TRANT</name>
<dbReference type="GO" id="GO:0061630">
    <property type="term" value="F:ubiquitin protein ligase activity"/>
    <property type="evidence" value="ECO:0007669"/>
    <property type="project" value="UniProtKB-EC"/>
</dbReference>
<dbReference type="PANTHER" id="PTHR45647:SF84">
    <property type="entry name" value="U-BOX DOMAIN-CONTAINING PROTEIN 35-LIKE"/>
    <property type="match status" value="1"/>
</dbReference>
<keyword evidence="5" id="KW-0547">Nucleotide-binding</keyword>
<dbReference type="AlphaFoldDB" id="A0AAN7M2U5"/>
<dbReference type="CDD" id="cd01989">
    <property type="entry name" value="USP_STK_Ubox_N"/>
    <property type="match status" value="1"/>
</dbReference>
<evidence type="ECO:0000256" key="4">
    <source>
        <dbReference type="ARBA" id="ARBA00022679"/>
    </source>
</evidence>